<reference evidence="1 2" key="1">
    <citation type="submission" date="2013-01" db="EMBL/GenBank/DDBJ databases">
        <authorList>
            <person name="Harkins D.M."/>
            <person name="Durkin A.S."/>
            <person name="Brinkac L.M."/>
            <person name="Haft D.H."/>
            <person name="Selengut J.D."/>
            <person name="Sanka R."/>
            <person name="DePew J."/>
            <person name="Purushe J."/>
            <person name="Hartskeerl R.A."/>
            <person name="Ahmed A."/>
            <person name="van der Linden H."/>
            <person name="Goris M.G.A."/>
            <person name="Vinetz J.M."/>
            <person name="Sutton G.G."/>
            <person name="Nierman W.C."/>
            <person name="Fouts D.E."/>
        </authorList>
    </citation>
    <scope>NUCLEOTIDE SEQUENCE [LARGE SCALE GENOMIC DNA]</scope>
    <source>
        <strain evidence="1 2">MAVJ 401</strain>
    </source>
</reference>
<organism evidence="1 2">
    <name type="scientific">Leptospira santarosai serovar Arenal str. MAVJ 401</name>
    <dbReference type="NCBI Taxonomy" id="1049976"/>
    <lineage>
        <taxon>Bacteria</taxon>
        <taxon>Pseudomonadati</taxon>
        <taxon>Spirochaetota</taxon>
        <taxon>Spirochaetia</taxon>
        <taxon>Leptospirales</taxon>
        <taxon>Leptospiraceae</taxon>
        <taxon>Leptospira</taxon>
    </lineage>
</organism>
<accession>M6JL90</accession>
<evidence type="ECO:0000313" key="2">
    <source>
        <dbReference type="Proteomes" id="UP000012106"/>
    </source>
</evidence>
<dbReference type="EMBL" id="AHMU02000023">
    <property type="protein sequence ID" value="EMN22639.1"/>
    <property type="molecule type" value="Genomic_DNA"/>
</dbReference>
<dbReference type="Proteomes" id="UP000012106">
    <property type="component" value="Unassembled WGS sequence"/>
</dbReference>
<evidence type="ECO:0000313" key="1">
    <source>
        <dbReference type="EMBL" id="EMN22639.1"/>
    </source>
</evidence>
<dbReference type="AlphaFoldDB" id="M6JL90"/>
<comment type="caution">
    <text evidence="1">The sequence shown here is derived from an EMBL/GenBank/DDBJ whole genome shotgun (WGS) entry which is preliminary data.</text>
</comment>
<proteinExistence type="predicted"/>
<protein>
    <submittedName>
        <fullName evidence="1">Uncharacterized protein</fullName>
    </submittedName>
</protein>
<sequence>MKSQDNLKQIITEIRKLAKRHTRDKSKKQFDEELFGLYFLEYIKEKKIKPDIIFQIASEFMQSPDNFDKDMAIFIINAEGVKQELILNFIEKNLPTLNEEQTSSIMFLVNKYHLENLYYPVFNHLKFNSFYGSESLRSRFTYTGILFEKEEGYKELEKELEKELLIINNTTKQSELYTGNVLFLLIANKNYKNIERIFQHSRSQKKRTHLEQQTLIAAKRWNAGFKERLMIKKAIIAACIKNFFKPNKAKPRKN</sequence>
<dbReference type="RefSeq" id="WP_004464945.1">
    <property type="nucleotide sequence ID" value="NZ_AHMU02000023.1"/>
</dbReference>
<name>M6JL90_9LEPT</name>
<gene>
    <name evidence="1" type="ORF">LEP1GSC063_0071</name>
</gene>